<evidence type="ECO:0000313" key="7">
    <source>
        <dbReference type="EMBL" id="KAL2470690.1"/>
    </source>
</evidence>
<evidence type="ECO:0000256" key="5">
    <source>
        <dbReference type="SAM" id="MobiDB-lite"/>
    </source>
</evidence>
<feature type="region of interest" description="Disordered" evidence="5">
    <location>
        <begin position="215"/>
        <end position="277"/>
    </location>
</feature>
<comment type="function">
    <text evidence="4">Acts as a negative regulator of abscisic acid (ABA) response.</text>
</comment>
<protein>
    <recommendedName>
        <fullName evidence="4">Ninja-family protein</fullName>
    </recommendedName>
    <alternativeName>
        <fullName evidence="4">ABI-binding protein</fullName>
    </alternativeName>
</protein>
<evidence type="ECO:0000256" key="1">
    <source>
        <dbReference type="ARBA" id="ARBA00004123"/>
    </source>
</evidence>
<comment type="caution">
    <text evidence="7">The sequence shown here is derived from an EMBL/GenBank/DDBJ whole genome shotgun (WGS) entry which is preliminary data.</text>
</comment>
<proteinExistence type="inferred from homology"/>
<keyword evidence="8" id="KW-1185">Reference proteome</keyword>
<reference evidence="8" key="1">
    <citation type="submission" date="2024-07" db="EMBL/GenBank/DDBJ databases">
        <title>Two chromosome-level genome assemblies of Korean endemic species Abeliophyllum distichum and Forsythia ovata (Oleaceae).</title>
        <authorList>
            <person name="Jang H."/>
        </authorList>
    </citation>
    <scope>NUCLEOTIDE SEQUENCE [LARGE SCALE GENOMIC DNA]</scope>
</reference>
<dbReference type="PANTHER" id="PTHR31413:SF15">
    <property type="entry name" value="NINJA-FAMILY PROTEIN"/>
    <property type="match status" value="1"/>
</dbReference>
<comment type="similarity">
    <text evidence="2 4">Belongs to the Ninja family.</text>
</comment>
<feature type="region of interest" description="Disordered" evidence="5">
    <location>
        <begin position="306"/>
        <end position="370"/>
    </location>
</feature>
<dbReference type="InterPro" id="IPR032308">
    <property type="entry name" value="TDBD"/>
</dbReference>
<evidence type="ECO:0000313" key="8">
    <source>
        <dbReference type="Proteomes" id="UP001604336"/>
    </source>
</evidence>
<feature type="compositionally biased region" description="Low complexity" evidence="5">
    <location>
        <begin position="260"/>
        <end position="275"/>
    </location>
</feature>
<feature type="compositionally biased region" description="Polar residues" evidence="5">
    <location>
        <begin position="215"/>
        <end position="228"/>
    </location>
</feature>
<evidence type="ECO:0000256" key="3">
    <source>
        <dbReference type="ARBA" id="ARBA00023242"/>
    </source>
</evidence>
<dbReference type="Proteomes" id="UP001604336">
    <property type="component" value="Unassembled WGS sequence"/>
</dbReference>
<dbReference type="InterPro" id="IPR031307">
    <property type="entry name" value="Ninja_fam"/>
</dbReference>
<dbReference type="Pfam" id="PF16135">
    <property type="entry name" value="TDBD"/>
    <property type="match status" value="1"/>
</dbReference>
<sequence>MGKEFTMLEGFEGGEKEIELSLELSIGGNYRKSENPKKVDGEHMKRPGFISRSDFYCVKGDLGAENGLEFVDLNRKREIQALRRQEARKKREEKLKKSMGSRGLNLGGCVEDKLWLEAQQFQSRVGDRETKENENFSAEAVRKKEKNGINSINEAAKDLKLSLNNGVMEIKIQGTNNSGQQIPVQCFYPYLPSANGYLGWGMNAGKGEVDKTTVVQPGTYSNGNSSMDCDSIHSDRKAVSDGSFERSSAISDYQSMVQKGGSVSNGDTGSNSSSSHMLEQLESNVSLAKIEPKDGSVGAAKYTIKKASSSIPQSSPIQLTEKSKSDTNSYQTTGICSSQPENRASSPSKESNGIISKPPKPQNQIQKAASLSHMPCVSTTGNGPNGKTITGFLYKYTRSEVSIMCVCHGSSFSPAGFVEHAGGIDISHPLRHITVVPSAFG</sequence>
<dbReference type="AlphaFoldDB" id="A0ABD1Q3E1"/>
<organism evidence="7 8">
    <name type="scientific">Abeliophyllum distichum</name>
    <dbReference type="NCBI Taxonomy" id="126358"/>
    <lineage>
        <taxon>Eukaryota</taxon>
        <taxon>Viridiplantae</taxon>
        <taxon>Streptophyta</taxon>
        <taxon>Embryophyta</taxon>
        <taxon>Tracheophyta</taxon>
        <taxon>Spermatophyta</taxon>
        <taxon>Magnoliopsida</taxon>
        <taxon>eudicotyledons</taxon>
        <taxon>Gunneridae</taxon>
        <taxon>Pentapetalae</taxon>
        <taxon>asterids</taxon>
        <taxon>lamiids</taxon>
        <taxon>Lamiales</taxon>
        <taxon>Oleaceae</taxon>
        <taxon>Forsythieae</taxon>
        <taxon>Abeliophyllum</taxon>
    </lineage>
</organism>
<evidence type="ECO:0000256" key="4">
    <source>
        <dbReference type="RuleBase" id="RU369029"/>
    </source>
</evidence>
<feature type="compositionally biased region" description="Polar residues" evidence="5">
    <location>
        <begin position="245"/>
        <end position="257"/>
    </location>
</feature>
<dbReference type="PANTHER" id="PTHR31413">
    <property type="entry name" value="AFP HOMOLOG 2"/>
    <property type="match status" value="1"/>
</dbReference>
<feature type="compositionally biased region" description="Low complexity" evidence="5">
    <location>
        <begin position="308"/>
        <end position="318"/>
    </location>
</feature>
<feature type="compositionally biased region" description="Polar residues" evidence="5">
    <location>
        <begin position="326"/>
        <end position="354"/>
    </location>
</feature>
<gene>
    <name evidence="7" type="ORF">Adt_38826</name>
</gene>
<dbReference type="EMBL" id="JBFOLK010000012">
    <property type="protein sequence ID" value="KAL2470690.1"/>
    <property type="molecule type" value="Genomic_DNA"/>
</dbReference>
<comment type="subcellular location">
    <subcellularLocation>
        <location evidence="1 4">Nucleus</location>
    </subcellularLocation>
</comment>
<feature type="domain" description="Tify" evidence="6">
    <location>
        <begin position="401"/>
        <end position="434"/>
    </location>
</feature>
<evidence type="ECO:0000256" key="2">
    <source>
        <dbReference type="ARBA" id="ARBA00006081"/>
    </source>
</evidence>
<dbReference type="GO" id="GO:0005634">
    <property type="term" value="C:nucleus"/>
    <property type="evidence" value="ECO:0007669"/>
    <property type="project" value="UniProtKB-SubCell"/>
</dbReference>
<accession>A0ABD1Q3E1</accession>
<evidence type="ECO:0000259" key="6">
    <source>
        <dbReference type="Pfam" id="PF16135"/>
    </source>
</evidence>
<feature type="compositionally biased region" description="Basic and acidic residues" evidence="5">
    <location>
        <begin position="230"/>
        <end position="239"/>
    </location>
</feature>
<name>A0ABD1Q3E1_9LAMI</name>
<keyword evidence="3 4" id="KW-0539">Nucleus</keyword>